<gene>
    <name evidence="1" type="ORF">FNU76_22005</name>
</gene>
<dbReference type="EMBL" id="CP041730">
    <property type="protein sequence ID" value="QDQ28809.1"/>
    <property type="molecule type" value="Genomic_DNA"/>
</dbReference>
<name>A0A516SKY5_9NEIS</name>
<keyword evidence="2" id="KW-1185">Reference proteome</keyword>
<reference evidence="2" key="1">
    <citation type="submission" date="2019-07" db="EMBL/GenBank/DDBJ databases">
        <title>Chitinimonas sp. nov., isolated from Ny-Alesund, arctica soil.</title>
        <authorList>
            <person name="Xu Q."/>
            <person name="Peng F."/>
        </authorList>
    </citation>
    <scope>NUCLEOTIDE SEQUENCE [LARGE SCALE GENOMIC DNA]</scope>
    <source>
        <strain evidence="2">R3-44</strain>
    </source>
</reference>
<dbReference type="Proteomes" id="UP000317550">
    <property type="component" value="Chromosome"/>
</dbReference>
<dbReference type="RefSeq" id="WP_144280192.1">
    <property type="nucleotide sequence ID" value="NZ_CP041730.1"/>
</dbReference>
<protein>
    <submittedName>
        <fullName evidence="1">Uncharacterized protein</fullName>
    </submittedName>
</protein>
<accession>A0A516SKY5</accession>
<dbReference type="KEGG" id="cari:FNU76_22005"/>
<proteinExistence type="predicted"/>
<dbReference type="AlphaFoldDB" id="A0A516SKY5"/>
<evidence type="ECO:0000313" key="1">
    <source>
        <dbReference type="EMBL" id="QDQ28809.1"/>
    </source>
</evidence>
<evidence type="ECO:0000313" key="2">
    <source>
        <dbReference type="Proteomes" id="UP000317550"/>
    </source>
</evidence>
<sequence length="137" mass="15212">MTEDPIHSLFETGRRTNAMFFTTARTLCAGIAAAGRPFAAEATPSQTKPEKPWHDVANLPAWWIEYWRHTTETAMSALLAGFRSGESAVGGDRQQLLSLFHNRFDHAPAGDAPPHRAPDPFHGRATIYARRLGQFKP</sequence>
<organism evidence="1 2">
    <name type="scientific">Chitinimonas arctica</name>
    <dbReference type="NCBI Taxonomy" id="2594795"/>
    <lineage>
        <taxon>Bacteria</taxon>
        <taxon>Pseudomonadati</taxon>
        <taxon>Pseudomonadota</taxon>
        <taxon>Betaproteobacteria</taxon>
        <taxon>Neisseriales</taxon>
        <taxon>Chitinibacteraceae</taxon>
        <taxon>Chitinimonas</taxon>
    </lineage>
</organism>